<feature type="DNA-binding region" description="H-T-H motif" evidence="4">
    <location>
        <begin position="39"/>
        <end position="58"/>
    </location>
</feature>
<dbReference type="PROSITE" id="PS50977">
    <property type="entry name" value="HTH_TETR_2"/>
    <property type="match status" value="2"/>
</dbReference>
<dbReference type="GO" id="GO:0000976">
    <property type="term" value="F:transcription cis-regulatory region binding"/>
    <property type="evidence" value="ECO:0007669"/>
    <property type="project" value="TreeGrafter"/>
</dbReference>
<dbReference type="InterPro" id="IPR009057">
    <property type="entry name" value="Homeodomain-like_sf"/>
</dbReference>
<dbReference type="RefSeq" id="WP_142581285.1">
    <property type="nucleotide sequence ID" value="NZ_CABFPH010000002.1"/>
</dbReference>
<dbReference type="GO" id="GO:0003700">
    <property type="term" value="F:DNA-binding transcription factor activity"/>
    <property type="evidence" value="ECO:0007669"/>
    <property type="project" value="TreeGrafter"/>
</dbReference>
<name>A0A509E5Z6_9HYPH</name>
<dbReference type="OrthoDB" id="9811084at2"/>
<evidence type="ECO:0000256" key="4">
    <source>
        <dbReference type="PROSITE-ProRule" id="PRU00335"/>
    </source>
</evidence>
<accession>A0A509E5Z6</accession>
<protein>
    <submittedName>
        <fullName evidence="6">Transposon Tn10 TetC protein</fullName>
    </submittedName>
</protein>
<dbReference type="InterPro" id="IPR050109">
    <property type="entry name" value="HTH-type_TetR-like_transc_reg"/>
</dbReference>
<feature type="DNA-binding region" description="H-T-H motif" evidence="4">
    <location>
        <begin position="244"/>
        <end position="263"/>
    </location>
</feature>
<dbReference type="Pfam" id="PF00440">
    <property type="entry name" value="TetR_N"/>
    <property type="match status" value="2"/>
</dbReference>
<evidence type="ECO:0000256" key="1">
    <source>
        <dbReference type="ARBA" id="ARBA00023015"/>
    </source>
</evidence>
<evidence type="ECO:0000313" key="6">
    <source>
        <dbReference type="EMBL" id="VUD69686.1"/>
    </source>
</evidence>
<dbReference type="AlphaFoldDB" id="A0A509E5Z6"/>
<keyword evidence="7" id="KW-1185">Reference proteome</keyword>
<keyword evidence="2 4" id="KW-0238">DNA-binding</keyword>
<dbReference type="SUPFAM" id="SSF46689">
    <property type="entry name" value="Homeodomain-like"/>
    <property type="match status" value="2"/>
</dbReference>
<keyword evidence="1" id="KW-0805">Transcription regulation</keyword>
<dbReference type="PANTHER" id="PTHR30055:SF234">
    <property type="entry name" value="HTH-TYPE TRANSCRIPTIONAL REGULATOR BETI"/>
    <property type="match status" value="1"/>
</dbReference>
<evidence type="ECO:0000259" key="5">
    <source>
        <dbReference type="PROSITE" id="PS50977"/>
    </source>
</evidence>
<dbReference type="InterPro" id="IPR036271">
    <property type="entry name" value="Tet_transcr_reg_TetR-rel_C_sf"/>
</dbReference>
<evidence type="ECO:0000313" key="7">
    <source>
        <dbReference type="Proteomes" id="UP000410984"/>
    </source>
</evidence>
<evidence type="ECO:0000256" key="3">
    <source>
        <dbReference type="ARBA" id="ARBA00023163"/>
    </source>
</evidence>
<dbReference type="InterPro" id="IPR001647">
    <property type="entry name" value="HTH_TetR"/>
</dbReference>
<gene>
    <name evidence="6" type="primary">tetC</name>
    <name evidence="6" type="ORF">MET9862_00241</name>
</gene>
<keyword evidence="3" id="KW-0804">Transcription</keyword>
<organism evidence="6 7">
    <name type="scientific">Methylobacterium symbioticum</name>
    <dbReference type="NCBI Taxonomy" id="2584084"/>
    <lineage>
        <taxon>Bacteria</taxon>
        <taxon>Pseudomonadati</taxon>
        <taxon>Pseudomonadota</taxon>
        <taxon>Alphaproteobacteria</taxon>
        <taxon>Hyphomicrobiales</taxon>
        <taxon>Methylobacteriaceae</taxon>
        <taxon>Methylobacterium</taxon>
    </lineage>
</organism>
<dbReference type="PRINTS" id="PR00455">
    <property type="entry name" value="HTHTETR"/>
</dbReference>
<dbReference type="PANTHER" id="PTHR30055">
    <property type="entry name" value="HTH-TYPE TRANSCRIPTIONAL REGULATOR RUTR"/>
    <property type="match status" value="1"/>
</dbReference>
<reference evidence="6 7" key="1">
    <citation type="submission" date="2019-06" db="EMBL/GenBank/DDBJ databases">
        <authorList>
            <person name="Rodrigo-Torres L."/>
            <person name="Arahal R. D."/>
            <person name="Lucena T."/>
        </authorList>
    </citation>
    <scope>NUCLEOTIDE SEQUENCE [LARGE SCALE GENOMIC DNA]</scope>
    <source>
        <strain evidence="6 7">SB0023/3</strain>
    </source>
</reference>
<sequence>MIDGAATVPQQTKRYAAKRDAILDAAVGHFNARGIRGTSLNDVAGSVGLVTNSITYYYRRKEDLAAACYLRTLRWHQGLLDRVEPLADPQARLRAFLDAYFADLAAIGTGGQRPQVRLTDLRALPSPQSEAVFTAYNDLFRRARGLFVPEEAVPGLDRAGRSARAHLMLSIIHTARAWIDRYEPQDFGRVSARIADLLLRGLSGPGSRWAEAEPPLAEILTGPTEPFLRAATALINEEGYRGASVEKISARLSVTKGSFYHHNDNKDDLVASCFARTFDILRREQDAAEARGGSGWTRLTGCARALVRHQFSETGPLLRCAAVGALPEALRAEVPSTLARLWERLAFPIGDGIADGSIRPVDSSIAAQVVSSMIDSASDLDRWCPGVEAEAAADLLARPLFLGIFSDA</sequence>
<proteinExistence type="predicted"/>
<feature type="domain" description="HTH tetR-type" evidence="5">
    <location>
        <begin position="221"/>
        <end position="281"/>
    </location>
</feature>
<dbReference type="EMBL" id="CABFPH010000002">
    <property type="protein sequence ID" value="VUD69686.1"/>
    <property type="molecule type" value="Genomic_DNA"/>
</dbReference>
<dbReference type="Gene3D" id="1.10.357.10">
    <property type="entry name" value="Tetracycline Repressor, domain 2"/>
    <property type="match status" value="2"/>
</dbReference>
<dbReference type="Gene3D" id="1.10.10.60">
    <property type="entry name" value="Homeodomain-like"/>
    <property type="match status" value="2"/>
</dbReference>
<feature type="domain" description="HTH tetR-type" evidence="5">
    <location>
        <begin position="16"/>
        <end position="76"/>
    </location>
</feature>
<evidence type="ECO:0000256" key="2">
    <source>
        <dbReference type="ARBA" id="ARBA00023125"/>
    </source>
</evidence>
<dbReference type="SUPFAM" id="SSF48498">
    <property type="entry name" value="Tetracyclin repressor-like, C-terminal domain"/>
    <property type="match status" value="1"/>
</dbReference>
<dbReference type="Proteomes" id="UP000410984">
    <property type="component" value="Unassembled WGS sequence"/>
</dbReference>